<gene>
    <name evidence="2" type="ORF">M8330_16115</name>
</gene>
<feature type="signal peptide" evidence="1">
    <location>
        <begin position="1"/>
        <end position="31"/>
    </location>
</feature>
<keyword evidence="1" id="KW-0732">Signal</keyword>
<evidence type="ECO:0000313" key="2">
    <source>
        <dbReference type="EMBL" id="MCM0621816.1"/>
    </source>
</evidence>
<dbReference type="EMBL" id="JAMOIL010000023">
    <property type="protein sequence ID" value="MCM0621816.1"/>
    <property type="molecule type" value="Genomic_DNA"/>
</dbReference>
<dbReference type="RefSeq" id="WP_250828150.1">
    <property type="nucleotide sequence ID" value="NZ_JAMOIL010000023.1"/>
</dbReference>
<protein>
    <submittedName>
        <fullName evidence="2">Ig-like domain-containing protein</fullName>
    </submittedName>
</protein>
<name>A0A9X2IFG4_9ACTN</name>
<organism evidence="2 3">
    <name type="scientific">Nocardioides bruguierae</name>
    <dbReference type="NCBI Taxonomy" id="2945102"/>
    <lineage>
        <taxon>Bacteria</taxon>
        <taxon>Bacillati</taxon>
        <taxon>Actinomycetota</taxon>
        <taxon>Actinomycetes</taxon>
        <taxon>Propionibacteriales</taxon>
        <taxon>Nocardioidaceae</taxon>
        <taxon>Nocardioides</taxon>
    </lineage>
</organism>
<evidence type="ECO:0000313" key="3">
    <source>
        <dbReference type="Proteomes" id="UP001139485"/>
    </source>
</evidence>
<dbReference type="AlphaFoldDB" id="A0A9X2IFG4"/>
<dbReference type="Proteomes" id="UP001139485">
    <property type="component" value="Unassembled WGS sequence"/>
</dbReference>
<feature type="chain" id="PRO_5040839792" evidence="1">
    <location>
        <begin position="32"/>
        <end position="347"/>
    </location>
</feature>
<keyword evidence="3" id="KW-1185">Reference proteome</keyword>
<comment type="caution">
    <text evidence="2">The sequence shown here is derived from an EMBL/GenBank/DDBJ whole genome shotgun (WGS) entry which is preliminary data.</text>
</comment>
<dbReference type="Gene3D" id="2.60.40.10">
    <property type="entry name" value="Immunoglobulins"/>
    <property type="match status" value="1"/>
</dbReference>
<reference evidence="2" key="1">
    <citation type="submission" date="2022-05" db="EMBL/GenBank/DDBJ databases">
        <authorList>
            <person name="Tuo L."/>
        </authorList>
    </citation>
    <scope>NUCLEOTIDE SEQUENCE</scope>
    <source>
        <strain evidence="2">BSK12Z-4</strain>
    </source>
</reference>
<sequence>MHVFSLRHSLVLGLLAVGLLVGGLLAAPAQAADPTTDATQTIDVGDVPDPGLVGRTWVPNPTASSGLPVSVGLLSSPSGPCVSSDGVYEFVATGECSFIFQQAGNASWDSTYTVVSFDVELAPTRTTVQIVKGEIRVSVADTVAGAGVEPTGQVAVTVAVDGSSGGSAIPLTLDGAAAHLETTLPPGSDYTVTASYVGDAAHLASTGSDHRSDPGLRLRVRSTRKPTASGWYRSVVKVVPVCSPTTAAIIGGCPAAVRLDEDTRGTKVTQRIVAKDGGKAVATTKVIRIDTTAPSVRFKGRRCRAADATSGLRRCVVKKVRRGGSTVLVATAVDEAGNKAVARKRLG</sequence>
<proteinExistence type="predicted"/>
<evidence type="ECO:0000256" key="1">
    <source>
        <dbReference type="SAM" id="SignalP"/>
    </source>
</evidence>
<dbReference type="InterPro" id="IPR013783">
    <property type="entry name" value="Ig-like_fold"/>
</dbReference>
<dbReference type="GO" id="GO:0005975">
    <property type="term" value="P:carbohydrate metabolic process"/>
    <property type="evidence" value="ECO:0007669"/>
    <property type="project" value="UniProtKB-ARBA"/>
</dbReference>
<accession>A0A9X2IFG4</accession>